<protein>
    <submittedName>
        <fullName evidence="7">MFS transporter</fullName>
    </submittedName>
</protein>
<evidence type="ECO:0000256" key="6">
    <source>
        <dbReference type="SAM" id="Phobius"/>
    </source>
</evidence>
<accession>A0A4R2GSK4</accession>
<feature type="transmembrane region" description="Helical" evidence="6">
    <location>
        <begin position="351"/>
        <end position="369"/>
    </location>
</feature>
<dbReference type="PANTHER" id="PTHR42718">
    <property type="entry name" value="MAJOR FACILITATOR SUPERFAMILY MULTIDRUG TRANSPORTER MFSC"/>
    <property type="match status" value="1"/>
</dbReference>
<feature type="transmembrane region" description="Helical" evidence="6">
    <location>
        <begin position="327"/>
        <end position="346"/>
    </location>
</feature>
<keyword evidence="8" id="KW-1185">Reference proteome</keyword>
<feature type="transmembrane region" description="Helical" evidence="6">
    <location>
        <begin position="222"/>
        <end position="246"/>
    </location>
</feature>
<dbReference type="RefSeq" id="WP_207906386.1">
    <property type="nucleotide sequence ID" value="NZ_JBHUNN010000001.1"/>
</dbReference>
<keyword evidence="3 6" id="KW-0812">Transmembrane</keyword>
<feature type="transmembrane region" description="Helical" evidence="6">
    <location>
        <begin position="284"/>
        <end position="302"/>
    </location>
</feature>
<organism evidence="7 8">
    <name type="scientific">Camelimonas lactis</name>
    <dbReference type="NCBI Taxonomy" id="659006"/>
    <lineage>
        <taxon>Bacteria</taxon>
        <taxon>Pseudomonadati</taxon>
        <taxon>Pseudomonadota</taxon>
        <taxon>Alphaproteobacteria</taxon>
        <taxon>Hyphomicrobiales</taxon>
        <taxon>Chelatococcaceae</taxon>
        <taxon>Camelimonas</taxon>
    </lineage>
</organism>
<feature type="transmembrane region" description="Helical" evidence="6">
    <location>
        <begin position="389"/>
        <end position="409"/>
    </location>
</feature>
<dbReference type="PANTHER" id="PTHR42718:SF9">
    <property type="entry name" value="MAJOR FACILITATOR SUPERFAMILY MULTIDRUG TRANSPORTER MFSC"/>
    <property type="match status" value="1"/>
</dbReference>
<evidence type="ECO:0000256" key="5">
    <source>
        <dbReference type="ARBA" id="ARBA00023136"/>
    </source>
</evidence>
<evidence type="ECO:0000256" key="2">
    <source>
        <dbReference type="ARBA" id="ARBA00022448"/>
    </source>
</evidence>
<feature type="transmembrane region" description="Helical" evidence="6">
    <location>
        <begin position="416"/>
        <end position="444"/>
    </location>
</feature>
<keyword evidence="4 6" id="KW-1133">Transmembrane helix</keyword>
<feature type="transmembrane region" description="Helical" evidence="6">
    <location>
        <begin position="187"/>
        <end position="210"/>
    </location>
</feature>
<proteinExistence type="predicted"/>
<dbReference type="Pfam" id="PF07690">
    <property type="entry name" value="MFS_1"/>
    <property type="match status" value="1"/>
</dbReference>
<evidence type="ECO:0000256" key="3">
    <source>
        <dbReference type="ARBA" id="ARBA00022692"/>
    </source>
</evidence>
<dbReference type="GO" id="GO:0016020">
    <property type="term" value="C:membrane"/>
    <property type="evidence" value="ECO:0007669"/>
    <property type="project" value="UniProtKB-SubCell"/>
</dbReference>
<dbReference type="Proteomes" id="UP000294881">
    <property type="component" value="Unassembled WGS sequence"/>
</dbReference>
<name>A0A4R2GSK4_9HYPH</name>
<dbReference type="GO" id="GO:0022857">
    <property type="term" value="F:transmembrane transporter activity"/>
    <property type="evidence" value="ECO:0007669"/>
    <property type="project" value="InterPro"/>
</dbReference>
<evidence type="ECO:0000313" key="8">
    <source>
        <dbReference type="Proteomes" id="UP000294881"/>
    </source>
</evidence>
<keyword evidence="2" id="KW-0813">Transport</keyword>
<dbReference type="SUPFAM" id="SSF103473">
    <property type="entry name" value="MFS general substrate transporter"/>
    <property type="match status" value="1"/>
</dbReference>
<gene>
    <name evidence="7" type="ORF">EV666_10750</name>
</gene>
<feature type="transmembrane region" description="Helical" evidence="6">
    <location>
        <begin position="122"/>
        <end position="142"/>
    </location>
</feature>
<dbReference type="InterPro" id="IPR011701">
    <property type="entry name" value="MFS"/>
</dbReference>
<keyword evidence="5 6" id="KW-0472">Membrane</keyword>
<feature type="transmembrane region" description="Helical" evidence="6">
    <location>
        <begin position="252"/>
        <end position="272"/>
    </location>
</feature>
<evidence type="ECO:0000313" key="7">
    <source>
        <dbReference type="EMBL" id="TCO13024.1"/>
    </source>
</evidence>
<dbReference type="AlphaFoldDB" id="A0A4R2GSK4"/>
<feature type="transmembrane region" description="Helical" evidence="6">
    <location>
        <begin position="98"/>
        <end position="116"/>
    </location>
</feature>
<dbReference type="EMBL" id="SLWL01000007">
    <property type="protein sequence ID" value="TCO13024.1"/>
    <property type="molecule type" value="Genomic_DNA"/>
</dbReference>
<reference evidence="7 8" key="1">
    <citation type="submission" date="2019-03" db="EMBL/GenBank/DDBJ databases">
        <title>Genomic Encyclopedia of Type Strains, Phase IV (KMG-IV): sequencing the most valuable type-strain genomes for metagenomic binning, comparative biology and taxonomic classification.</title>
        <authorList>
            <person name="Goeker M."/>
        </authorList>
    </citation>
    <scope>NUCLEOTIDE SEQUENCE [LARGE SCALE GENOMIC DNA]</scope>
    <source>
        <strain evidence="7 8">DSM 22958</strain>
    </source>
</reference>
<comment type="subcellular location">
    <subcellularLocation>
        <location evidence="1">Membrane</location>
        <topology evidence="1">Multi-pass membrane protein</topology>
    </subcellularLocation>
</comment>
<dbReference type="Gene3D" id="1.20.1250.20">
    <property type="entry name" value="MFS general substrate transporter like domains"/>
    <property type="match status" value="1"/>
</dbReference>
<dbReference type="InterPro" id="IPR036259">
    <property type="entry name" value="MFS_trans_sf"/>
</dbReference>
<sequence>MRDAAASGTGSGPRLAAPASWMAAPRVRPWACAVTALLLALAQGMGQNFFTANLQQVQGQLGATPTEGAWLTALYIAPYASLSLMLRKLRAQFGLRSFAECAILVFVLVTLLHLVVDDLGSAMLVQFASGVAAAPLSALNFLYMVEAAPADKRLSMGLSVALTFQSIGAPLARVLSPPLFDIGGWHGLYLMTAATALAACAMVLLTPLTPVPREKAIHWLDVASYLLIAVGFGLIALTLGVGRYYWWTDAPFLGVMIAAAFLCCAGAAVIELNRSAPFLDFRWIASPGVLHFAGVMLVFRMITSEQSSGVLALFQNLGLLNEQMRTMWLIVLVATAAGGLSCVFLLRRPHLAPLLHLAALLLFGAGSWMDAGVTVLTRPEQMYLSQAMIGFGMGLFMPPAMAIGLQAALAKGPQNLFTFIMVFLSTQSLGGALGSAVTGTWVAIRTRVHLDAMYAHLTMANPLVSARVEQLAASAHGASGAGYSLLAQKAQQQAMTLAYADVFRGFGALAIGAALILLIHLTILLALQARANRRAGAADGTAS</sequence>
<feature type="transmembrane region" description="Helical" evidence="6">
    <location>
        <begin position="69"/>
        <end position="86"/>
    </location>
</feature>
<feature type="transmembrane region" description="Helical" evidence="6">
    <location>
        <begin position="154"/>
        <end position="175"/>
    </location>
</feature>
<feature type="transmembrane region" description="Helical" evidence="6">
    <location>
        <begin position="505"/>
        <end position="527"/>
    </location>
</feature>
<evidence type="ECO:0000256" key="1">
    <source>
        <dbReference type="ARBA" id="ARBA00004141"/>
    </source>
</evidence>
<comment type="caution">
    <text evidence="7">The sequence shown here is derived from an EMBL/GenBank/DDBJ whole genome shotgun (WGS) entry which is preliminary data.</text>
</comment>
<evidence type="ECO:0000256" key="4">
    <source>
        <dbReference type="ARBA" id="ARBA00022989"/>
    </source>
</evidence>